<keyword evidence="7" id="KW-1185">Reference proteome</keyword>
<feature type="transmembrane region" description="Helical" evidence="3">
    <location>
        <begin position="199"/>
        <end position="224"/>
    </location>
</feature>
<dbReference type="AlphaFoldDB" id="A0ABD3V7I7"/>
<evidence type="ECO:0000256" key="3">
    <source>
        <dbReference type="SAM" id="Phobius"/>
    </source>
</evidence>
<dbReference type="Pfam" id="PF00431">
    <property type="entry name" value="CUB"/>
    <property type="match status" value="1"/>
</dbReference>
<accession>A0ABD3V7I7</accession>
<dbReference type="EMBL" id="JBJQND010000013">
    <property type="protein sequence ID" value="KAL3857567.1"/>
    <property type="molecule type" value="Genomic_DNA"/>
</dbReference>
<keyword evidence="3" id="KW-0812">Transmembrane</keyword>
<keyword evidence="4" id="KW-0732">Signal</keyword>
<dbReference type="CDD" id="cd00112">
    <property type="entry name" value="LDLa"/>
    <property type="match status" value="1"/>
</dbReference>
<dbReference type="InterPro" id="IPR000859">
    <property type="entry name" value="CUB_dom"/>
</dbReference>
<comment type="caution">
    <text evidence="2">Lacks conserved residue(s) required for the propagation of feature annotation.</text>
</comment>
<dbReference type="InterPro" id="IPR042333">
    <property type="entry name" value="LRAD2/Mig-13-like"/>
</dbReference>
<evidence type="ECO:0000313" key="7">
    <source>
        <dbReference type="Proteomes" id="UP001634394"/>
    </source>
</evidence>
<evidence type="ECO:0000313" key="6">
    <source>
        <dbReference type="EMBL" id="KAL3857567.1"/>
    </source>
</evidence>
<gene>
    <name evidence="6" type="ORF">ACJMK2_012218</name>
</gene>
<dbReference type="PANTHER" id="PTHR24652">
    <property type="entry name" value="LOW-DENSITY LIPOPROTEIN RECEPTOR CLASS A DOMAIN-CONTAINING PROTEIN 2"/>
    <property type="match status" value="1"/>
</dbReference>
<evidence type="ECO:0000256" key="4">
    <source>
        <dbReference type="SAM" id="SignalP"/>
    </source>
</evidence>
<reference evidence="6 7" key="1">
    <citation type="submission" date="2024-11" db="EMBL/GenBank/DDBJ databases">
        <title>Chromosome-level genome assembly of the freshwater bivalve Anodonta woodiana.</title>
        <authorList>
            <person name="Chen X."/>
        </authorList>
    </citation>
    <scope>NUCLEOTIDE SEQUENCE [LARGE SCALE GENOMIC DNA]</scope>
    <source>
        <strain evidence="6">MN2024</strain>
        <tissue evidence="6">Gills</tissue>
    </source>
</reference>
<evidence type="ECO:0000259" key="5">
    <source>
        <dbReference type="PROSITE" id="PS01180"/>
    </source>
</evidence>
<dbReference type="InterPro" id="IPR002172">
    <property type="entry name" value="LDrepeatLR_classA_rpt"/>
</dbReference>
<name>A0ABD3V7I7_SINWO</name>
<dbReference type="SUPFAM" id="SSF57424">
    <property type="entry name" value="LDL receptor-like module"/>
    <property type="match status" value="1"/>
</dbReference>
<dbReference type="PROSITE" id="PS01180">
    <property type="entry name" value="CUB"/>
    <property type="match status" value="1"/>
</dbReference>
<comment type="caution">
    <text evidence="6">The sequence shown here is derived from an EMBL/GenBank/DDBJ whole genome shotgun (WGS) entry which is preliminary data.</text>
</comment>
<dbReference type="SMART" id="SM00042">
    <property type="entry name" value="CUB"/>
    <property type="match status" value="1"/>
</dbReference>
<feature type="disulfide bond" evidence="2">
    <location>
        <begin position="166"/>
        <end position="178"/>
    </location>
</feature>
<evidence type="ECO:0000256" key="2">
    <source>
        <dbReference type="PROSITE-ProRule" id="PRU00124"/>
    </source>
</evidence>
<feature type="signal peptide" evidence="4">
    <location>
        <begin position="1"/>
        <end position="26"/>
    </location>
</feature>
<proteinExistence type="predicted"/>
<dbReference type="PROSITE" id="PS50068">
    <property type="entry name" value="LDLRA_2"/>
    <property type="match status" value="1"/>
</dbReference>
<dbReference type="PANTHER" id="PTHR24652:SF69">
    <property type="entry name" value="CUB DOMAIN-CONTAINING PROTEIN"/>
    <property type="match status" value="1"/>
</dbReference>
<sequence length="270" mass="30302">MAALGIETVLRCVFILTVLKWSDIQAIETYYMENYCDGSLNLDLLKVDAIKLKLTSSYYYPPKMDCMMTIKTFYKKKLMLFFEKFDVEPGSFFSSSCKDWLKVHETDDYLSQGVTNCNQLCGYQQNNQVYESKSSSLTLYFHSDGSLQYEGFTLILTPFHYVDGFCYYDEFECHNSKCIGKSNTCNGYNPCGDYSDCPLGGGAIAGIVIATLCGFAAVIVAVIYCRRKRMNAIKPQNETIPVQTIASNSGVKENNIEAQANTPGITTHVN</sequence>
<dbReference type="CDD" id="cd00041">
    <property type="entry name" value="CUB"/>
    <property type="match status" value="1"/>
</dbReference>
<dbReference type="InterPro" id="IPR035914">
    <property type="entry name" value="Sperma_CUB_dom_sf"/>
</dbReference>
<keyword evidence="3" id="KW-1133">Transmembrane helix</keyword>
<organism evidence="6 7">
    <name type="scientific">Sinanodonta woodiana</name>
    <name type="common">Chinese pond mussel</name>
    <name type="synonym">Anodonta woodiana</name>
    <dbReference type="NCBI Taxonomy" id="1069815"/>
    <lineage>
        <taxon>Eukaryota</taxon>
        <taxon>Metazoa</taxon>
        <taxon>Spiralia</taxon>
        <taxon>Lophotrochozoa</taxon>
        <taxon>Mollusca</taxon>
        <taxon>Bivalvia</taxon>
        <taxon>Autobranchia</taxon>
        <taxon>Heteroconchia</taxon>
        <taxon>Palaeoheterodonta</taxon>
        <taxon>Unionida</taxon>
        <taxon>Unionoidea</taxon>
        <taxon>Unionidae</taxon>
        <taxon>Unioninae</taxon>
        <taxon>Sinanodonta</taxon>
    </lineage>
</organism>
<protein>
    <recommendedName>
        <fullName evidence="5">CUB domain-containing protein</fullName>
    </recommendedName>
</protein>
<dbReference type="Gene3D" id="4.10.400.10">
    <property type="entry name" value="Low-density Lipoprotein Receptor"/>
    <property type="match status" value="1"/>
</dbReference>
<feature type="disulfide bond" evidence="2">
    <location>
        <begin position="173"/>
        <end position="191"/>
    </location>
</feature>
<keyword evidence="3" id="KW-0472">Membrane</keyword>
<dbReference type="SUPFAM" id="SSF49854">
    <property type="entry name" value="Spermadhesin, CUB domain"/>
    <property type="match status" value="1"/>
</dbReference>
<keyword evidence="1 2" id="KW-1015">Disulfide bond</keyword>
<dbReference type="Pfam" id="PF00057">
    <property type="entry name" value="Ldl_recept_a"/>
    <property type="match status" value="1"/>
</dbReference>
<feature type="chain" id="PRO_5044821573" description="CUB domain-containing protein" evidence="4">
    <location>
        <begin position="27"/>
        <end position="270"/>
    </location>
</feature>
<dbReference type="InterPro" id="IPR036055">
    <property type="entry name" value="LDL_receptor-like_sf"/>
</dbReference>
<dbReference type="Gene3D" id="2.60.120.290">
    <property type="entry name" value="Spermadhesin, CUB domain"/>
    <property type="match status" value="1"/>
</dbReference>
<feature type="domain" description="CUB" evidence="5">
    <location>
        <begin position="36"/>
        <end position="159"/>
    </location>
</feature>
<dbReference type="Proteomes" id="UP001634394">
    <property type="component" value="Unassembled WGS sequence"/>
</dbReference>
<evidence type="ECO:0000256" key="1">
    <source>
        <dbReference type="ARBA" id="ARBA00023157"/>
    </source>
</evidence>